<dbReference type="AlphaFoldDB" id="A0A5K7Z2S1"/>
<keyword evidence="1" id="KW-1133">Transmembrane helix</keyword>
<keyword evidence="1" id="KW-0812">Transmembrane</keyword>
<dbReference type="EMBL" id="AP021875">
    <property type="protein sequence ID" value="BBO74940.1"/>
    <property type="molecule type" value="Genomic_DNA"/>
</dbReference>
<evidence type="ECO:0000256" key="1">
    <source>
        <dbReference type="SAM" id="Phobius"/>
    </source>
</evidence>
<dbReference type="NCBIfam" id="TIGR03545">
    <property type="entry name" value="TIGR03545 family protein"/>
    <property type="match status" value="1"/>
</dbReference>
<evidence type="ECO:0000313" key="2">
    <source>
        <dbReference type="EMBL" id="BBO74940.1"/>
    </source>
</evidence>
<feature type="transmembrane region" description="Helical" evidence="1">
    <location>
        <begin position="7"/>
        <end position="27"/>
    </location>
</feature>
<reference evidence="2 3" key="1">
    <citation type="submission" date="2019-11" db="EMBL/GenBank/DDBJ databases">
        <title>Comparative genomics of hydrocarbon-degrading Desulfosarcina strains.</title>
        <authorList>
            <person name="Watanabe M."/>
            <person name="Kojima H."/>
            <person name="Fukui M."/>
        </authorList>
    </citation>
    <scope>NUCLEOTIDE SEQUENCE [LARGE SCALE GENOMIC DNA]</scope>
    <source>
        <strain evidence="2 3">PP31</strain>
    </source>
</reference>
<dbReference type="Proteomes" id="UP000427769">
    <property type="component" value="Chromosome"/>
</dbReference>
<organism evidence="2 3">
    <name type="scientific">Desulfosarcina widdelii</name>
    <dbReference type="NCBI Taxonomy" id="947919"/>
    <lineage>
        <taxon>Bacteria</taxon>
        <taxon>Pseudomonadati</taxon>
        <taxon>Thermodesulfobacteriota</taxon>
        <taxon>Desulfobacteria</taxon>
        <taxon>Desulfobacterales</taxon>
        <taxon>Desulfosarcinaceae</taxon>
        <taxon>Desulfosarcina</taxon>
    </lineage>
</organism>
<evidence type="ECO:0008006" key="4">
    <source>
        <dbReference type="Google" id="ProtNLM"/>
    </source>
</evidence>
<dbReference type="InterPro" id="IPR019934">
    <property type="entry name" value="CHP03545"/>
</dbReference>
<dbReference type="RefSeq" id="WP_170302230.1">
    <property type="nucleotide sequence ID" value="NZ_AP021875.1"/>
</dbReference>
<dbReference type="KEGG" id="dwd:DSCW_23570"/>
<protein>
    <recommendedName>
        <fullName evidence="4">TIGR03545 family protein</fullName>
    </recommendedName>
</protein>
<keyword evidence="3" id="KW-1185">Reference proteome</keyword>
<accession>A0A5K7Z2S1</accession>
<name>A0A5K7Z2S1_9BACT</name>
<gene>
    <name evidence="2" type="ORF">DSCW_23570</name>
</gene>
<keyword evidence="1" id="KW-0472">Membrane</keyword>
<sequence length="589" mass="63916">MKGWIRWKGLIAFVVAVVTIVLVWFLAVDAVVRRVIETAGTRVVGARVDLAAADLSLFPTGLTLVGLEVTNPDAPMENTVEVRKMTMDLDPGYLIRRKVIVNNLQVEGLAFNTPRKASGEVPELARKNREKKERQLSEAAKAGVEKVCGSFSMPSLSQPDVEAILAKESLDSIATAKELDQALKAEQAKWEKELERLADEKTLAEYKTRIEKIKGGGGSLGAILGAAGEVQQLQADIKKDLDRLKAAKKTFTTDFNDYQARVRNLANAPAKDIQRLTNKYSLSPEGLSNMSQLIFGQRLCGWVQTASDWYAKIEPYLSNVSVGGEGKPEEQTPLRGKGKNIRFAETPPMPDFLVRNLKIDAALPVGKLTGKAENVTLDQHILGRPMTFAFLGREMKRIASLNLSGTANYVKPDAPKNDAKLTVKGLGLENLSLIDDKVLPLVLRQATGNLNLNLETVGNVLDAALKANFSSVEFDAQAAGKAAMAEALQTALSGIDQFSLTADIAGTLQAYTVDISSDLDKVLKSAVGQLVKKEVAKFQAQLEQKISARLQGPMQQAQSSLSGLGDIETELTNRLNLGNNLLKGLKLPF</sequence>
<proteinExistence type="predicted"/>
<evidence type="ECO:0000313" key="3">
    <source>
        <dbReference type="Proteomes" id="UP000427769"/>
    </source>
</evidence>